<dbReference type="Proteomes" id="UP001497700">
    <property type="component" value="Unassembled WGS sequence"/>
</dbReference>
<evidence type="ECO:0000313" key="2">
    <source>
        <dbReference type="Proteomes" id="UP001497700"/>
    </source>
</evidence>
<gene>
    <name evidence="1" type="ORF">F4820DRAFT_447378</name>
</gene>
<dbReference type="EMBL" id="MU393463">
    <property type="protein sequence ID" value="KAI4866082.1"/>
    <property type="molecule type" value="Genomic_DNA"/>
</dbReference>
<protein>
    <submittedName>
        <fullName evidence="1">Uncharacterized protein</fullName>
    </submittedName>
</protein>
<accession>A0ACB9Z3M0</accession>
<name>A0ACB9Z3M0_9PEZI</name>
<reference evidence="1 2" key="1">
    <citation type="journal article" date="2022" name="New Phytol.">
        <title>Ecological generalism drives hyperdiversity of secondary metabolite gene clusters in xylarialean endophytes.</title>
        <authorList>
            <person name="Franco M.E.E."/>
            <person name="Wisecaver J.H."/>
            <person name="Arnold A.E."/>
            <person name="Ju Y.M."/>
            <person name="Slot J.C."/>
            <person name="Ahrendt S."/>
            <person name="Moore L.P."/>
            <person name="Eastman K.E."/>
            <person name="Scott K."/>
            <person name="Konkel Z."/>
            <person name="Mondo S.J."/>
            <person name="Kuo A."/>
            <person name="Hayes R.D."/>
            <person name="Haridas S."/>
            <person name="Andreopoulos B."/>
            <person name="Riley R."/>
            <person name="LaButti K."/>
            <person name="Pangilinan J."/>
            <person name="Lipzen A."/>
            <person name="Amirebrahimi M."/>
            <person name="Yan J."/>
            <person name="Adam C."/>
            <person name="Keymanesh K."/>
            <person name="Ng V."/>
            <person name="Louie K."/>
            <person name="Northen T."/>
            <person name="Drula E."/>
            <person name="Henrissat B."/>
            <person name="Hsieh H.M."/>
            <person name="Youens-Clark K."/>
            <person name="Lutzoni F."/>
            <person name="Miadlikowska J."/>
            <person name="Eastwood D.C."/>
            <person name="Hamelin R.C."/>
            <person name="Grigoriev I.V."/>
            <person name="U'Ren J.M."/>
        </authorList>
    </citation>
    <scope>NUCLEOTIDE SEQUENCE [LARGE SCALE GENOMIC DNA]</scope>
    <source>
        <strain evidence="1 2">CBS 119005</strain>
    </source>
</reference>
<proteinExistence type="predicted"/>
<keyword evidence="2" id="KW-1185">Reference proteome</keyword>
<comment type="caution">
    <text evidence="1">The sequence shown here is derived from an EMBL/GenBank/DDBJ whole genome shotgun (WGS) entry which is preliminary data.</text>
</comment>
<sequence>MAADKVYRSPDGRLRSRSVVQTTKSESPEMSDAQYEQLRKQLGLSDRIVPRRATSNDDRSGQETIAYDVEHDTEEGGPDSGPDESPYDTDENDSQGGSQVSKRGTAEYNEAISNHADSRRQSFATAPHPRGSSDDLTLPSDNVELKHIINAIDKRHCLKYRWYVARHLRRSHDPALILSRQLYYKRVIKGHDFVKSHTGAKGWTLARLRPNPIGRIDFEATRAHLDIREAFYPSVWSTEKKRIPPERLVLVLQEAPRQYGWEDAVTDATVDTALRQSGVFDLTAFEISRGNAPSASASPSSAPLDEDSHAQEQHYGDGDKDEDEDEDEDHEDGLGKRERTATEEGQEQVRLHHNRPGTLPTLRLQPHPSQRRGSLLRQQLRRGESQSQEPQSPQDRTHHSVSPRNPPQTPSYRDVEGRKRDKKKKSNGKEMKKERKDRKRMHRQRRELESQLEDLHQQFQEDLTDVSAQYHRRRLRVEKKLRSLQSP</sequence>
<organism evidence="1 2">
    <name type="scientific">Hypoxylon rubiginosum</name>
    <dbReference type="NCBI Taxonomy" id="110542"/>
    <lineage>
        <taxon>Eukaryota</taxon>
        <taxon>Fungi</taxon>
        <taxon>Dikarya</taxon>
        <taxon>Ascomycota</taxon>
        <taxon>Pezizomycotina</taxon>
        <taxon>Sordariomycetes</taxon>
        <taxon>Xylariomycetidae</taxon>
        <taxon>Xylariales</taxon>
        <taxon>Hypoxylaceae</taxon>
        <taxon>Hypoxylon</taxon>
    </lineage>
</organism>
<evidence type="ECO:0000313" key="1">
    <source>
        <dbReference type="EMBL" id="KAI4866082.1"/>
    </source>
</evidence>